<feature type="non-terminal residue" evidence="4">
    <location>
        <position position="1"/>
    </location>
</feature>
<accession>A0A4S4L491</accession>
<feature type="region of interest" description="Disordered" evidence="1">
    <location>
        <begin position="586"/>
        <end position="657"/>
    </location>
</feature>
<proteinExistence type="predicted"/>
<feature type="region of interest" description="Disordered" evidence="1">
    <location>
        <begin position="198"/>
        <end position="223"/>
    </location>
</feature>
<keyword evidence="5" id="KW-1185">Reference proteome</keyword>
<keyword evidence="2" id="KW-0472">Membrane</keyword>
<dbReference type="Proteomes" id="UP000308199">
    <property type="component" value="Unassembled WGS sequence"/>
</dbReference>
<protein>
    <recommendedName>
        <fullName evidence="3">START domain-containing protein</fullName>
    </recommendedName>
</protein>
<feature type="compositionally biased region" description="Polar residues" evidence="1">
    <location>
        <begin position="873"/>
        <end position="882"/>
    </location>
</feature>
<feature type="region of interest" description="Disordered" evidence="1">
    <location>
        <begin position="28"/>
        <end position="62"/>
    </location>
</feature>
<keyword evidence="2" id="KW-1133">Transmembrane helix</keyword>
<feature type="compositionally biased region" description="Polar residues" evidence="1">
    <location>
        <begin position="37"/>
        <end position="48"/>
    </location>
</feature>
<feature type="transmembrane region" description="Helical" evidence="2">
    <location>
        <begin position="981"/>
        <end position="1000"/>
    </location>
</feature>
<feature type="region of interest" description="Disordered" evidence="1">
    <location>
        <begin position="835"/>
        <end position="891"/>
    </location>
</feature>
<gene>
    <name evidence="4" type="ORF">EW145_g4220</name>
</gene>
<feature type="compositionally biased region" description="Low complexity" evidence="1">
    <location>
        <begin position="639"/>
        <end position="650"/>
    </location>
</feature>
<name>A0A4S4L491_9AGAM</name>
<dbReference type="PROSITE" id="PS50848">
    <property type="entry name" value="START"/>
    <property type="match status" value="1"/>
</dbReference>
<dbReference type="SUPFAM" id="SSF55961">
    <property type="entry name" value="Bet v1-like"/>
    <property type="match status" value="1"/>
</dbReference>
<dbReference type="InterPro" id="IPR002913">
    <property type="entry name" value="START_lipid-bd_dom"/>
</dbReference>
<evidence type="ECO:0000313" key="5">
    <source>
        <dbReference type="Proteomes" id="UP000308199"/>
    </source>
</evidence>
<comment type="caution">
    <text evidence="4">The sequence shown here is derived from an EMBL/GenBank/DDBJ whole genome shotgun (WGS) entry which is preliminary data.</text>
</comment>
<evidence type="ECO:0000256" key="2">
    <source>
        <dbReference type="SAM" id="Phobius"/>
    </source>
</evidence>
<evidence type="ECO:0000259" key="3">
    <source>
        <dbReference type="PROSITE" id="PS50848"/>
    </source>
</evidence>
<keyword evidence="2" id="KW-0812">Transmembrane</keyword>
<sequence>RALSQKYDHERGMFRVEYEAAIDRRASAGDSMAPTHGRQNSVDSTQMQGGKGSMIVPQKSENSTSASVECELHCDIDTWATSLDIVIDPPPQSISCLRRHRLSAGGGGLWLTVGHDIAFNSDERLLAIVRRAPFTAGKEKGVVMVNGKRIAVDVEELPEAEVKSLVKQKRIKPVRIPLDQPPVLGVIRKRRSEWGMNCVPGESSTEAGSSSLKKRTPASQAAASVPSIPKISSPLSNFFTIAMEQVSSTTLQAVAAFSPPVLPMSYVAFPPGKKPIHFALDALAFAQAYHNGSFRDSWMPVADKGLAIQRRLSPEISPAVPVYRGEKVIEGVAAEEVASVIFSYDCRRQWDDRFDSVRVFEEYGADCHTAFLVWKGGFPFRDRGFYLASLLAREDKHAAVDNSGLNAGGAQSPSSVLGAIYCVSASFNPDSATSFAPAKYNPYVFPVGRVFIDAWIIETLDPYTAENHAIPSTKCTRLVAVDYAGSAPIAFNSMINSSLPRSVLAVEAYMKGVSPFPEMRIPAAGFLLAGDGTAADIGEDAWTYRQHDSGGTALLNSKLMLSGKLFSANVLVSLDTALADSPASLFSEDGERDYSTPQSTPRINKSGLASRPSSPETIRRPRGDSTFSSSPTRRHRRISSASPIVTPSSSLALRSKSREPIRTSASVFSIARDAKGHVPTDFVVAEVIVDLRSYPEGYEVQLASRIEPKGDPARPVFLTRIAEDFPSAPVANDVLPIFHSVAPPKPQWYKDLEGKDKHALVRVSIAPLAVEKQKKGKKVVLVDGTPVIVGNENDLRKGAATDRSIGLLSRVPLQDGDVLSLPKQLTVPLAVDDSLHDTTSADTGTRSTSTSSQKLDRSSLSDAVAMESDRGTRTPSESSAQLTPVEEKPQVLSAETNRGFFGFISSYQGSLSSLRFGSGAPTPSQEIMKYPDSPHPSGPTLDHAESLPDSTPLPPAVPPLSVSGTTVTALAVVRSVAARRFSISTLIAAMLIAFLLGSLLRSLLSPADFIYVVTDLGDVPSGVTRAPGGGLGTVEPGWREIKRLVEVKYMVGGWDFQIAVVRRH</sequence>
<dbReference type="Gene3D" id="3.30.530.20">
    <property type="match status" value="1"/>
</dbReference>
<feature type="region of interest" description="Disordered" evidence="1">
    <location>
        <begin position="917"/>
        <end position="959"/>
    </location>
</feature>
<dbReference type="GO" id="GO:0008289">
    <property type="term" value="F:lipid binding"/>
    <property type="evidence" value="ECO:0007669"/>
    <property type="project" value="InterPro"/>
</dbReference>
<dbReference type="InterPro" id="IPR023393">
    <property type="entry name" value="START-like_dom_sf"/>
</dbReference>
<dbReference type="OrthoDB" id="196858at2759"/>
<dbReference type="EMBL" id="SGPK01000207">
    <property type="protein sequence ID" value="THH06236.1"/>
    <property type="molecule type" value="Genomic_DNA"/>
</dbReference>
<evidence type="ECO:0000256" key="1">
    <source>
        <dbReference type="SAM" id="MobiDB-lite"/>
    </source>
</evidence>
<feature type="compositionally biased region" description="Polar residues" evidence="1">
    <location>
        <begin position="837"/>
        <end position="853"/>
    </location>
</feature>
<feature type="compositionally biased region" description="Polar residues" evidence="1">
    <location>
        <begin position="202"/>
        <end position="222"/>
    </location>
</feature>
<evidence type="ECO:0000313" key="4">
    <source>
        <dbReference type="EMBL" id="THH06236.1"/>
    </source>
</evidence>
<feature type="domain" description="START" evidence="3">
    <location>
        <begin position="298"/>
        <end position="503"/>
    </location>
</feature>
<dbReference type="AlphaFoldDB" id="A0A4S4L491"/>
<reference evidence="4 5" key="1">
    <citation type="submission" date="2019-02" db="EMBL/GenBank/DDBJ databases">
        <title>Genome sequencing of the rare red list fungi Phellinidium pouzarii.</title>
        <authorList>
            <person name="Buettner E."/>
            <person name="Kellner H."/>
        </authorList>
    </citation>
    <scope>NUCLEOTIDE SEQUENCE [LARGE SCALE GENOMIC DNA]</scope>
    <source>
        <strain evidence="4 5">DSM 108285</strain>
    </source>
</reference>
<organism evidence="4 5">
    <name type="scientific">Phellinidium pouzarii</name>
    <dbReference type="NCBI Taxonomy" id="167371"/>
    <lineage>
        <taxon>Eukaryota</taxon>
        <taxon>Fungi</taxon>
        <taxon>Dikarya</taxon>
        <taxon>Basidiomycota</taxon>
        <taxon>Agaricomycotina</taxon>
        <taxon>Agaricomycetes</taxon>
        <taxon>Hymenochaetales</taxon>
        <taxon>Hymenochaetaceae</taxon>
        <taxon>Phellinidium</taxon>
    </lineage>
</organism>